<dbReference type="PANTHER" id="PTHR32071">
    <property type="entry name" value="TRANSCRIPTIONAL REGULATORY PROTEIN"/>
    <property type="match status" value="1"/>
</dbReference>
<dbReference type="CDD" id="cd00156">
    <property type="entry name" value="REC"/>
    <property type="match status" value="1"/>
</dbReference>
<evidence type="ECO:0000256" key="2">
    <source>
        <dbReference type="ARBA" id="ARBA00022840"/>
    </source>
</evidence>
<dbReference type="SMART" id="SM00382">
    <property type="entry name" value="AAA"/>
    <property type="match status" value="1"/>
</dbReference>
<gene>
    <name evidence="8" type="primary">zraR</name>
    <name evidence="8" type="ORF">SPACI_053440</name>
</gene>
<feature type="domain" description="Response regulatory" evidence="7">
    <location>
        <begin position="3"/>
        <end position="117"/>
    </location>
</feature>
<proteinExistence type="predicted"/>
<dbReference type="PANTHER" id="PTHR32071:SF121">
    <property type="entry name" value="SIGMA L-DEPENDENT TRANSCRIPTIONAL REGULATOR YQIR-RELATED"/>
    <property type="match status" value="1"/>
</dbReference>
<dbReference type="PROSITE" id="PS00676">
    <property type="entry name" value="SIGMA54_INTERACT_2"/>
    <property type="match status" value="1"/>
</dbReference>
<keyword evidence="2" id="KW-0067">ATP-binding</keyword>
<organism evidence="8 9">
    <name type="scientific">Sporomusa acidovorans (strain ATCC 49682 / DSM 3132 / Mol)</name>
    <dbReference type="NCBI Taxonomy" id="1123286"/>
    <lineage>
        <taxon>Bacteria</taxon>
        <taxon>Bacillati</taxon>
        <taxon>Bacillota</taxon>
        <taxon>Negativicutes</taxon>
        <taxon>Selenomonadales</taxon>
        <taxon>Sporomusaceae</taxon>
        <taxon>Sporomusa</taxon>
    </lineage>
</organism>
<dbReference type="InterPro" id="IPR001789">
    <property type="entry name" value="Sig_transdc_resp-reg_receiver"/>
</dbReference>
<dbReference type="SUPFAM" id="SSF52172">
    <property type="entry name" value="CheY-like"/>
    <property type="match status" value="1"/>
</dbReference>
<evidence type="ECO:0000313" key="9">
    <source>
        <dbReference type="Proteomes" id="UP000216052"/>
    </source>
</evidence>
<keyword evidence="9" id="KW-1185">Reference proteome</keyword>
<evidence type="ECO:0000256" key="1">
    <source>
        <dbReference type="ARBA" id="ARBA00022741"/>
    </source>
</evidence>
<dbReference type="RefSeq" id="WP_093792337.1">
    <property type="nucleotide sequence ID" value="NZ_CP155571.1"/>
</dbReference>
<dbReference type="Gene3D" id="1.10.10.60">
    <property type="entry name" value="Homeodomain-like"/>
    <property type="match status" value="1"/>
</dbReference>
<reference evidence="8" key="1">
    <citation type="submission" date="2024-05" db="EMBL/GenBank/DDBJ databases">
        <title>Isolation and characterization of Sporomusa carbonis sp. nov., a carboxydotrophic hydrogenogen in the genus of Sporomusa isolated from a charcoal burning pile.</title>
        <authorList>
            <person name="Boeer T."/>
            <person name="Rosenbaum F."/>
            <person name="Eysell L."/>
            <person name="Mueller V."/>
            <person name="Daniel R."/>
            <person name="Poehlein A."/>
        </authorList>
    </citation>
    <scope>NUCLEOTIDE SEQUENCE [LARGE SCALE GENOMIC DNA]</scope>
    <source>
        <strain evidence="8">DSM 3132</strain>
    </source>
</reference>
<dbReference type="SMART" id="SM00448">
    <property type="entry name" value="REC"/>
    <property type="match status" value="1"/>
</dbReference>
<dbReference type="InterPro" id="IPR002078">
    <property type="entry name" value="Sigma_54_int"/>
</dbReference>
<dbReference type="Gene3D" id="3.40.50.2300">
    <property type="match status" value="1"/>
</dbReference>
<dbReference type="InterPro" id="IPR025943">
    <property type="entry name" value="Sigma_54_int_dom_ATP-bd_2"/>
</dbReference>
<dbReference type="InterPro" id="IPR002197">
    <property type="entry name" value="HTH_Fis"/>
</dbReference>
<evidence type="ECO:0000256" key="4">
    <source>
        <dbReference type="ARBA" id="ARBA00023163"/>
    </source>
</evidence>
<sequence>MNTIFIIDDSQPTLDLLQRIITQEGYAVEVFVSAVSAIKQMAKCKPDLIIMDVEMPGMNGIQAMDVIAERFPDSKIVIMTAFADNTNSRYFLEKGVVDFIAKPFLPVNIINVIKQSLSSEQTNSFSAEYFLDKRLNIVGHSKVIKECMDKCLKVSNANLPVLILGENGTGKEMFADFIHYNSIRKYNNIVKINCSSIPEGLAENELFGHEKGAFTGANERIIGKVEQAHKGTLFLDEIGEMDMAMQKKLLRVLESKSFERLGGNKTLQSDFRLICATNRILEDEVNTKRFREDLYYRINSVTITLPALRDRREDIPELVRHFLHKYNQEYIVMAEIISDEAMDVLQCYDWPGNIRELKSTVYSMVSLCTDEKITVRNIPEHIISAVKRNRDNIDSNDFTMSLDEVEKLHIIKVLEQTGGNKSRAAALLEISEKTLYNKLHRYQLS</sequence>
<dbReference type="Pfam" id="PF25601">
    <property type="entry name" value="AAA_lid_14"/>
    <property type="match status" value="1"/>
</dbReference>
<keyword evidence="3" id="KW-0805">Transcription regulation</keyword>
<dbReference type="SUPFAM" id="SSF52540">
    <property type="entry name" value="P-loop containing nucleoside triphosphate hydrolases"/>
    <property type="match status" value="1"/>
</dbReference>
<keyword evidence="4" id="KW-0804">Transcription</keyword>
<dbReference type="Gene3D" id="3.40.50.300">
    <property type="entry name" value="P-loop containing nucleotide triphosphate hydrolases"/>
    <property type="match status" value="1"/>
</dbReference>
<dbReference type="InterPro" id="IPR009057">
    <property type="entry name" value="Homeodomain-like_sf"/>
</dbReference>
<feature type="domain" description="Sigma-54 factor interaction" evidence="6">
    <location>
        <begin position="137"/>
        <end position="366"/>
    </location>
</feature>
<dbReference type="EMBL" id="CP155571">
    <property type="protein sequence ID" value="XFO75229.1"/>
    <property type="molecule type" value="Genomic_DNA"/>
</dbReference>
<evidence type="ECO:0000256" key="5">
    <source>
        <dbReference type="PROSITE-ProRule" id="PRU00169"/>
    </source>
</evidence>
<dbReference type="Pfam" id="PF02954">
    <property type="entry name" value="HTH_8"/>
    <property type="match status" value="1"/>
</dbReference>
<name>A0ABZ3J9Y5_SPOA4</name>
<feature type="modified residue" description="4-aspartylphosphate" evidence="5">
    <location>
        <position position="52"/>
    </location>
</feature>
<dbReference type="Pfam" id="PF00158">
    <property type="entry name" value="Sigma54_activat"/>
    <property type="match status" value="1"/>
</dbReference>
<keyword evidence="5" id="KW-0597">Phosphoprotein</keyword>
<evidence type="ECO:0000256" key="3">
    <source>
        <dbReference type="ARBA" id="ARBA00023015"/>
    </source>
</evidence>
<keyword evidence="1" id="KW-0547">Nucleotide-binding</keyword>
<evidence type="ECO:0000313" key="8">
    <source>
        <dbReference type="EMBL" id="XFO75229.1"/>
    </source>
</evidence>
<dbReference type="InterPro" id="IPR003593">
    <property type="entry name" value="AAA+_ATPase"/>
</dbReference>
<dbReference type="Pfam" id="PF00072">
    <property type="entry name" value="Response_reg"/>
    <property type="match status" value="1"/>
</dbReference>
<dbReference type="InterPro" id="IPR027417">
    <property type="entry name" value="P-loop_NTPase"/>
</dbReference>
<protein>
    <submittedName>
        <fullName evidence="8">Transcriptional regulatory protein ZraR</fullName>
    </submittedName>
</protein>
<dbReference type="PRINTS" id="PR01590">
    <property type="entry name" value="HTHFIS"/>
</dbReference>
<dbReference type="Gene3D" id="1.10.8.60">
    <property type="match status" value="1"/>
</dbReference>
<dbReference type="PROSITE" id="PS50110">
    <property type="entry name" value="RESPONSE_REGULATORY"/>
    <property type="match status" value="1"/>
</dbReference>
<evidence type="ECO:0000259" key="7">
    <source>
        <dbReference type="PROSITE" id="PS50110"/>
    </source>
</evidence>
<dbReference type="Proteomes" id="UP000216052">
    <property type="component" value="Chromosome"/>
</dbReference>
<evidence type="ECO:0000259" key="6">
    <source>
        <dbReference type="PROSITE" id="PS50045"/>
    </source>
</evidence>
<dbReference type="CDD" id="cd00009">
    <property type="entry name" value="AAA"/>
    <property type="match status" value="1"/>
</dbReference>
<dbReference type="InterPro" id="IPR011006">
    <property type="entry name" value="CheY-like_superfamily"/>
</dbReference>
<accession>A0ABZ3J9Y5</accession>
<dbReference type="PROSITE" id="PS50045">
    <property type="entry name" value="SIGMA54_INTERACT_4"/>
    <property type="match status" value="1"/>
</dbReference>
<dbReference type="SUPFAM" id="SSF46689">
    <property type="entry name" value="Homeodomain-like"/>
    <property type="match status" value="1"/>
</dbReference>
<dbReference type="InterPro" id="IPR058031">
    <property type="entry name" value="AAA_lid_NorR"/>
</dbReference>